<dbReference type="EMBL" id="JXTI01000221">
    <property type="protein sequence ID" value="KWX11270.1"/>
    <property type="molecule type" value="Genomic_DNA"/>
</dbReference>
<dbReference type="OrthoDB" id="10257656at2759"/>
<gene>
    <name evidence="1" type="ORF">QR46_4768</name>
</gene>
<dbReference type="InterPro" id="IPR006212">
    <property type="entry name" value="Furin_repeat"/>
</dbReference>
<dbReference type="Pfam" id="PF03302">
    <property type="entry name" value="VSP"/>
    <property type="match status" value="1"/>
</dbReference>
<dbReference type="InterPro" id="IPR052798">
    <property type="entry name" value="Giardia_VSA"/>
</dbReference>
<organism evidence="1 2">
    <name type="scientific">Giardia duodenalis assemblage B</name>
    <dbReference type="NCBI Taxonomy" id="1394984"/>
    <lineage>
        <taxon>Eukaryota</taxon>
        <taxon>Metamonada</taxon>
        <taxon>Diplomonadida</taxon>
        <taxon>Hexamitidae</taxon>
        <taxon>Giardiinae</taxon>
        <taxon>Giardia</taxon>
    </lineage>
</organism>
<evidence type="ECO:0000313" key="1">
    <source>
        <dbReference type="EMBL" id="KWX11270.1"/>
    </source>
</evidence>
<dbReference type="InterPro" id="IPR009030">
    <property type="entry name" value="Growth_fac_rcpt_cys_sf"/>
</dbReference>
<dbReference type="SUPFAM" id="SSF57184">
    <property type="entry name" value="Growth factor receptor domain"/>
    <property type="match status" value="1"/>
</dbReference>
<dbReference type="PANTHER" id="PTHR23275">
    <property type="entry name" value="CABRIOLET.-RELATED"/>
    <property type="match status" value="1"/>
</dbReference>
<dbReference type="InterPro" id="IPR005127">
    <property type="entry name" value="Giardia_VSP"/>
</dbReference>
<protein>
    <submittedName>
        <fullName evidence="1">Variant-specific surface protein</fullName>
    </submittedName>
</protein>
<dbReference type="AlphaFoldDB" id="A0A132NMF6"/>
<dbReference type="PANTHER" id="PTHR23275:SF100">
    <property type="entry name" value="EGF-LIKE DOMAIN-CONTAINING PROTEIN"/>
    <property type="match status" value="1"/>
</dbReference>
<accession>A0A132NMF6</accession>
<comment type="caution">
    <text evidence="1">The sequence shown here is derived from an EMBL/GenBank/DDBJ whole genome shotgun (WGS) entry which is preliminary data.</text>
</comment>
<reference evidence="1 2" key="1">
    <citation type="journal article" date="2015" name="Mol. Biochem. Parasitol.">
        <title>Identification of polymorphic genes for use in assemblage B genotyping assays through comparative genomics of multiple assemblage B Giardia duodenalis isolates.</title>
        <authorList>
            <person name="Wielinga C."/>
            <person name="Thompson R.C."/>
            <person name="Monis P."/>
            <person name="Ryan U."/>
        </authorList>
    </citation>
    <scope>NUCLEOTIDE SEQUENCE [LARGE SCALE GENOMIC DNA]</scope>
    <source>
        <strain evidence="1 2">BAH15c1</strain>
    </source>
</reference>
<proteinExistence type="predicted"/>
<evidence type="ECO:0000313" key="2">
    <source>
        <dbReference type="Proteomes" id="UP000070089"/>
    </source>
</evidence>
<sequence length="365" mass="37903">MGPATPIPQLRTHCCSVAYQKAPGSGVCREARGGACVRHAEETVRSIQTAGTCTTSPEKCNPDACNVQIGNSIYCSRCKDESSEFPINGVCTNQKDDNTCTAGGVCTQCKDGYFLHKGGCYKKGEEPGSLICKPTGSTVGVCDECQAGYFKNPSAANNKQSCIACSDTSIIDSVTGVDGYTACSGPTLAGTQDAPKTTTCSACSNPKIVKTAKDKTTSCIEEADCTKAEGFFIDSTSGKKCSACNENCKTCSGAAAQCISCKTDTPYLKKTDGSQTGTCVDAADCTNGNTYYADDTVDPTSGKLCRKCAEGGVTVCTKCEKIESGVVCKECPGPDNTIFGLGRKSCVKDCPADSSPDTDSVCVQQ</sequence>
<dbReference type="VEuPathDB" id="GiardiaDB:QR46_4768"/>
<dbReference type="Gene3D" id="2.10.220.10">
    <property type="entry name" value="Hormone Receptor, Insulin-like Growth Factor Receptor 1, Chain A, domain 2"/>
    <property type="match status" value="1"/>
</dbReference>
<dbReference type="Proteomes" id="UP000070089">
    <property type="component" value="Unassembled WGS sequence"/>
</dbReference>
<dbReference type="SMART" id="SM00261">
    <property type="entry name" value="FU"/>
    <property type="match status" value="1"/>
</dbReference>
<name>A0A132NMF6_GIAIN</name>